<protein>
    <recommendedName>
        <fullName evidence="4">Secreted protein</fullName>
    </recommendedName>
</protein>
<sequence>MKQTILFILLVSIAEASLSQSQNIPSDFIVLRKRNNKPLKTYYPGAFISATTYNGFSVNGFIKDIRNDSVIILQQQRQLVGTEFGTTLDTVSYVMGVDYHEIKTFHYTSQYTWGRKRGFAEVTIPRLMKIGGIGFIVLELFNTAYRKESISADNKLVSLGIAAGVAATGFAITYFQNKADKAGGKYKVVYVKNSK</sequence>
<dbReference type="EMBL" id="LWBO01000001">
    <property type="protein sequence ID" value="OQP54902.1"/>
    <property type="molecule type" value="Genomic_DNA"/>
</dbReference>
<evidence type="ECO:0000313" key="2">
    <source>
        <dbReference type="EMBL" id="OQP54902.1"/>
    </source>
</evidence>
<accession>A0ABX3P558</accession>
<dbReference type="RefSeq" id="WP_014222448.1">
    <property type="nucleotide sequence ID" value="NZ_LWBO01000001.1"/>
</dbReference>
<keyword evidence="1" id="KW-0472">Membrane</keyword>
<evidence type="ECO:0000256" key="1">
    <source>
        <dbReference type="SAM" id="Phobius"/>
    </source>
</evidence>
<evidence type="ECO:0000313" key="3">
    <source>
        <dbReference type="Proteomes" id="UP000192277"/>
    </source>
</evidence>
<reference evidence="2 3" key="1">
    <citation type="submission" date="2016-04" db="EMBL/GenBank/DDBJ databases">
        <authorList>
            <person name="Chen L."/>
            <person name="Zhuang W."/>
            <person name="Wang G."/>
        </authorList>
    </citation>
    <scope>NUCLEOTIDE SEQUENCE [LARGE SCALE GENOMIC DNA]</scope>
    <source>
        <strain evidence="3">GR20</strain>
    </source>
</reference>
<evidence type="ECO:0008006" key="4">
    <source>
        <dbReference type="Google" id="ProtNLM"/>
    </source>
</evidence>
<comment type="caution">
    <text evidence="2">The sequence shown here is derived from an EMBL/GenBank/DDBJ whole genome shotgun (WGS) entry which is preliminary data.</text>
</comment>
<keyword evidence="3" id="KW-1185">Reference proteome</keyword>
<gene>
    <name evidence="2" type="ORF">A4D02_00845</name>
</gene>
<proteinExistence type="predicted"/>
<dbReference type="Proteomes" id="UP000192277">
    <property type="component" value="Unassembled WGS sequence"/>
</dbReference>
<keyword evidence="1" id="KW-1133">Transmembrane helix</keyword>
<name>A0ABX3P558_9BACT</name>
<feature type="transmembrane region" description="Helical" evidence="1">
    <location>
        <begin position="156"/>
        <end position="175"/>
    </location>
</feature>
<organism evidence="2 3">
    <name type="scientific">Niastella koreensis</name>
    <dbReference type="NCBI Taxonomy" id="354356"/>
    <lineage>
        <taxon>Bacteria</taxon>
        <taxon>Pseudomonadati</taxon>
        <taxon>Bacteroidota</taxon>
        <taxon>Chitinophagia</taxon>
        <taxon>Chitinophagales</taxon>
        <taxon>Chitinophagaceae</taxon>
        <taxon>Niastella</taxon>
    </lineage>
</organism>
<keyword evidence="1" id="KW-0812">Transmembrane</keyword>